<organism evidence="4">
    <name type="scientific">Streptomyces sp. R21</name>
    <dbReference type="NCBI Taxonomy" id="3238627"/>
    <lineage>
        <taxon>Bacteria</taxon>
        <taxon>Bacillati</taxon>
        <taxon>Actinomycetota</taxon>
        <taxon>Actinomycetes</taxon>
        <taxon>Kitasatosporales</taxon>
        <taxon>Streptomycetaceae</taxon>
        <taxon>Streptomyces</taxon>
    </lineage>
</organism>
<dbReference type="Gene3D" id="3.30.429.10">
    <property type="entry name" value="Macrophage Migration Inhibitory Factor"/>
    <property type="match status" value="1"/>
</dbReference>
<comment type="similarity">
    <text evidence="1">Belongs to the 4-oxalocrotonate tautomerase family.</text>
</comment>
<dbReference type="GO" id="GO:0016853">
    <property type="term" value="F:isomerase activity"/>
    <property type="evidence" value="ECO:0007669"/>
    <property type="project" value="UniProtKB-KW"/>
</dbReference>
<dbReference type="SUPFAM" id="SSF55331">
    <property type="entry name" value="Tautomerase/MIF"/>
    <property type="match status" value="1"/>
</dbReference>
<dbReference type="PANTHER" id="PTHR35530">
    <property type="entry name" value="TAUTOMERASE-RELATED"/>
    <property type="match status" value="1"/>
</dbReference>
<evidence type="ECO:0000259" key="3">
    <source>
        <dbReference type="Pfam" id="PF01361"/>
    </source>
</evidence>
<name>A0AB39P4E1_9ACTN</name>
<protein>
    <submittedName>
        <fullName evidence="4">Tautomerase family protein</fullName>
    </submittedName>
</protein>
<proteinExistence type="inferred from homology"/>
<evidence type="ECO:0000313" key="4">
    <source>
        <dbReference type="EMBL" id="XDQ24680.1"/>
    </source>
</evidence>
<accession>A0AB39P4E1</accession>
<reference evidence="4" key="1">
    <citation type="submission" date="2024-07" db="EMBL/GenBank/DDBJ databases">
        <authorList>
            <person name="Yu S.T."/>
        </authorList>
    </citation>
    <scope>NUCLEOTIDE SEQUENCE</scope>
    <source>
        <strain evidence="4">R21</strain>
    </source>
</reference>
<dbReference type="Pfam" id="PF01361">
    <property type="entry name" value="Tautomerase"/>
    <property type="match status" value="1"/>
</dbReference>
<dbReference type="AlphaFoldDB" id="A0AB39P4E1"/>
<evidence type="ECO:0000256" key="2">
    <source>
        <dbReference type="ARBA" id="ARBA00023235"/>
    </source>
</evidence>
<dbReference type="EMBL" id="CP163435">
    <property type="protein sequence ID" value="XDQ24680.1"/>
    <property type="molecule type" value="Genomic_DNA"/>
</dbReference>
<feature type="domain" description="4-oxalocrotonate tautomerase-like" evidence="3">
    <location>
        <begin position="2"/>
        <end position="59"/>
    </location>
</feature>
<sequence length="71" mass="7572">MPFANFKVPAGSLTPQQKELIVTRTTDLYAEIYGDHARPNTMVLVEEVADGGWGIAGGVLILPKSEEAADA</sequence>
<dbReference type="InterPro" id="IPR004370">
    <property type="entry name" value="4-OT-like_dom"/>
</dbReference>
<dbReference type="InterPro" id="IPR014347">
    <property type="entry name" value="Tautomerase/MIF_sf"/>
</dbReference>
<dbReference type="RefSeq" id="WP_369231543.1">
    <property type="nucleotide sequence ID" value="NZ_CP163435.1"/>
</dbReference>
<dbReference type="PANTHER" id="PTHR35530:SF2">
    <property type="entry name" value="BSL4019 PROTEIN"/>
    <property type="match status" value="1"/>
</dbReference>
<evidence type="ECO:0000256" key="1">
    <source>
        <dbReference type="ARBA" id="ARBA00006723"/>
    </source>
</evidence>
<gene>
    <name evidence="4" type="ORF">AB5J56_08300</name>
</gene>
<keyword evidence="2" id="KW-0413">Isomerase</keyword>